<sequence length="314" mass="34223">MISTPLGAAFDAGRGNRLRPGVVDCLGVRDRPDVDFPLRRSSLGRFAHGCLCPGAIRVRSDERRIFMVPVRSIRETEMKRNVVRPKICMMLGLFLTVAVVGSSTAKGVQHAYPSMAPLSQYLMADRNAEIALARSAAPKAISGDATILVLGPHGYVTAVEGKNGFVCLVDRSWTAQFDFPEFWNPRLRGPMCLNPQAARSILPITFKRTELALAGKSREQIMDGMKAAVAAKQLPPLEPGAMCYMMSKQGYLNDDAGHWMPHLMFYVSRGADWGADVPGSPVMRNPQFHDGVVAVQVLMIPAAKWSDGTPAPAM</sequence>
<comment type="caution">
    <text evidence="1">The sequence shown here is derived from an EMBL/GenBank/DDBJ whole genome shotgun (WGS) entry which is preliminary data.</text>
</comment>
<dbReference type="Proteomes" id="UP001562159">
    <property type="component" value="Unassembled WGS sequence"/>
</dbReference>
<dbReference type="EMBL" id="JBGBPY010000001">
    <property type="protein sequence ID" value="MEY2181282.1"/>
    <property type="molecule type" value="Genomic_DNA"/>
</dbReference>
<name>A0ABV4ALL7_9GAMM</name>
<reference evidence="1 2" key="1">
    <citation type="submission" date="2024-07" db="EMBL/GenBank/DDBJ databases">
        <title>Molecular mechanisms and environmental adaptations of flagellar loss and biofilm growth of Rhodanobacter under environmental stress.</title>
        <authorList>
            <person name="Chen M."/>
        </authorList>
    </citation>
    <scope>NUCLEOTIDE SEQUENCE [LARGE SCALE GENOMIC DNA]</scope>
    <source>
        <strain evidence="1 2">RS22</strain>
    </source>
</reference>
<protein>
    <submittedName>
        <fullName evidence="1">Uncharacterized protein</fullName>
    </submittedName>
</protein>
<evidence type="ECO:0000313" key="2">
    <source>
        <dbReference type="Proteomes" id="UP001562159"/>
    </source>
</evidence>
<accession>A0ABV4ALL7</accession>
<gene>
    <name evidence="1" type="ORF">AB7878_02540</name>
</gene>
<proteinExistence type="predicted"/>
<keyword evidence="2" id="KW-1185">Reference proteome</keyword>
<evidence type="ECO:0000313" key="1">
    <source>
        <dbReference type="EMBL" id="MEY2181282.1"/>
    </source>
</evidence>
<organism evidence="1 2">
    <name type="scientific">Rhodanobacter humi</name>
    <dbReference type="NCBI Taxonomy" id="1888173"/>
    <lineage>
        <taxon>Bacteria</taxon>
        <taxon>Pseudomonadati</taxon>
        <taxon>Pseudomonadota</taxon>
        <taxon>Gammaproteobacteria</taxon>
        <taxon>Lysobacterales</taxon>
        <taxon>Rhodanobacteraceae</taxon>
        <taxon>Rhodanobacter</taxon>
    </lineage>
</organism>